<evidence type="ECO:0000313" key="2">
    <source>
        <dbReference type="Proteomes" id="UP000827872"/>
    </source>
</evidence>
<sequence>MKSDLSVTNFRCCQSCPQGTFNNQIDGECRQWTQCLPNEIVIPGTETEDVTCRPKDMAPSPTAPGSDTTEDPGIPATAALAVASVLSIGFLLTFCTFFTLWARKKIPAVFMKWPLKPPVQEVEDCSCRYPEEEEGGGGDTSGPKGQLLENIP</sequence>
<proteinExistence type="predicted"/>
<keyword evidence="2" id="KW-1185">Reference proteome</keyword>
<reference evidence="1" key="1">
    <citation type="submission" date="2021-08" db="EMBL/GenBank/DDBJ databases">
        <title>The first chromosome-level gecko genome reveals the dynamic sex chromosomes of Neotropical dwarf geckos (Sphaerodactylidae: Sphaerodactylus).</title>
        <authorList>
            <person name="Pinto B.J."/>
            <person name="Keating S.E."/>
            <person name="Gamble T."/>
        </authorList>
    </citation>
    <scope>NUCLEOTIDE SEQUENCE</scope>
    <source>
        <strain evidence="1">TG3544</strain>
    </source>
</reference>
<protein>
    <submittedName>
        <fullName evidence="1">Uncharacterized protein</fullName>
    </submittedName>
</protein>
<dbReference type="Proteomes" id="UP000827872">
    <property type="component" value="Linkage Group LG16"/>
</dbReference>
<dbReference type="EMBL" id="CM037629">
    <property type="protein sequence ID" value="KAH7990169.1"/>
    <property type="molecule type" value="Genomic_DNA"/>
</dbReference>
<evidence type="ECO:0000313" key="1">
    <source>
        <dbReference type="EMBL" id="KAH7990169.1"/>
    </source>
</evidence>
<comment type="caution">
    <text evidence="1">The sequence shown here is derived from an EMBL/GenBank/DDBJ whole genome shotgun (WGS) entry which is preliminary data.</text>
</comment>
<gene>
    <name evidence="1" type="ORF">K3G42_003820</name>
</gene>
<organism evidence="1 2">
    <name type="scientific">Sphaerodactylus townsendi</name>
    <dbReference type="NCBI Taxonomy" id="933632"/>
    <lineage>
        <taxon>Eukaryota</taxon>
        <taxon>Metazoa</taxon>
        <taxon>Chordata</taxon>
        <taxon>Craniata</taxon>
        <taxon>Vertebrata</taxon>
        <taxon>Euteleostomi</taxon>
        <taxon>Lepidosauria</taxon>
        <taxon>Squamata</taxon>
        <taxon>Bifurcata</taxon>
        <taxon>Gekkota</taxon>
        <taxon>Sphaerodactylidae</taxon>
        <taxon>Sphaerodactylus</taxon>
    </lineage>
</organism>
<name>A0ACB8ECA3_9SAUR</name>
<accession>A0ACB8ECA3</accession>